<dbReference type="Pfam" id="PF19786">
    <property type="entry name" value="DUF6270"/>
    <property type="match status" value="1"/>
</dbReference>
<sequence>MTAELLRIKDMLWKDKLIIKGSCRLRTGNGFLMLEERIKGNDLFIPRDIKIPCTVKWGNFSAEIDLQLLSSLQNPLDLWDCFFVCDHNKEEIEIHSESKTFESYRVTERFLMITFYENSRHTLSISVKKNDQVKAELTGVSQKENIFRFKGQITGIKIDQFTHAFLSVRKRENKNSILYQSETDFPIEVNSDHSWSCPFNKQSVFPDSMICHEEVWDLFIKLENDGDSLYLPIGDQAKLDDDYSILSKNTFYQAKLYINRKKCVGLWVKRIPEYLSLKKCFFDSNGQLVLSCASNAHRRIEGFKIEPDQEIWANHFQGFSLIGSVDRHLTSIDLSIPLNRLKNLYKIEKGLQFRTMIEIKDSKTGVLTWMPLFIENELPPENRSIELQDNLDARVMGKIHEPLKIEIVNHISANLYRMEPVKLAILGTCYTRGAFGSNPYFNPGYKSKYDLVYTQFHSSIPSLMSEPVPFPEQFFEGKKPAEKEYISCDFEKNFFTRLSEAKAEYFLLDLYPDAVRDLVVFDDQHIITGTFYLRNRAFLQSIDGKAHFVSHDNEEELLNYWCPAVDRFAEKIVQFFPQERIILQKARMTNRYYDKNRQVHYFTDQLDLYKRSNMFYQFMESYLLKRLPHIHTIDLNHYGYIGQYNHPFGQSTNHFEPDYYKKFMLKLDEIILDQDQKERK</sequence>
<reference evidence="1 2" key="1">
    <citation type="journal article" date="2015" name="Int. J. Syst. Evol. Microbiol.">
        <title>Sporolactobacillus shoreae sp. nov. and Sporolactobacillus spathodeae sp. nov., two spore-forming lactic acid bacteria isolated from tree barks in Thailand.</title>
        <authorList>
            <person name="Thamacharoensuk T."/>
            <person name="Kitahara M."/>
            <person name="Ohkuma M."/>
            <person name="Thongchul N."/>
            <person name="Tanasupawat S."/>
        </authorList>
    </citation>
    <scope>NUCLEOTIDE SEQUENCE [LARGE SCALE GENOMIC DNA]</scope>
    <source>
        <strain evidence="1 2">BK92</strain>
    </source>
</reference>
<gene>
    <name evidence="1" type="ORF">E4665_00135</name>
</gene>
<keyword evidence="2" id="KW-1185">Reference proteome</keyword>
<protein>
    <recommendedName>
        <fullName evidence="3">Teichoic acid biosynthesis protein</fullName>
    </recommendedName>
</protein>
<evidence type="ECO:0000313" key="1">
    <source>
        <dbReference type="EMBL" id="TGB00125.1"/>
    </source>
</evidence>
<proteinExistence type="predicted"/>
<dbReference type="RefSeq" id="WP_135346771.1">
    <property type="nucleotide sequence ID" value="NZ_SRJD01000001.1"/>
</dbReference>
<organism evidence="1 2">
    <name type="scientific">Sporolactobacillus shoreae</name>
    <dbReference type="NCBI Taxonomy" id="1465501"/>
    <lineage>
        <taxon>Bacteria</taxon>
        <taxon>Bacillati</taxon>
        <taxon>Bacillota</taxon>
        <taxon>Bacilli</taxon>
        <taxon>Bacillales</taxon>
        <taxon>Sporolactobacillaceae</taxon>
        <taxon>Sporolactobacillus</taxon>
    </lineage>
</organism>
<name>A0A4Z0GTP2_9BACL</name>
<evidence type="ECO:0000313" key="2">
    <source>
        <dbReference type="Proteomes" id="UP000298347"/>
    </source>
</evidence>
<dbReference type="Proteomes" id="UP000298347">
    <property type="component" value="Unassembled WGS sequence"/>
</dbReference>
<dbReference type="OrthoDB" id="2005670at2"/>
<dbReference type="AlphaFoldDB" id="A0A4Z0GTP2"/>
<comment type="caution">
    <text evidence="1">The sequence shown here is derived from an EMBL/GenBank/DDBJ whole genome shotgun (WGS) entry which is preliminary data.</text>
</comment>
<dbReference type="InterPro" id="IPR046237">
    <property type="entry name" value="DUF6270"/>
</dbReference>
<dbReference type="EMBL" id="SRJD01000001">
    <property type="protein sequence ID" value="TGB00125.1"/>
    <property type="molecule type" value="Genomic_DNA"/>
</dbReference>
<evidence type="ECO:0008006" key="3">
    <source>
        <dbReference type="Google" id="ProtNLM"/>
    </source>
</evidence>
<accession>A0A4Z0GTP2</accession>